<dbReference type="GO" id="GO:0051301">
    <property type="term" value="P:cell division"/>
    <property type="evidence" value="ECO:0007669"/>
    <property type="project" value="InterPro"/>
</dbReference>
<evidence type="ECO:0000256" key="1">
    <source>
        <dbReference type="ARBA" id="ARBA00004651"/>
    </source>
</evidence>
<dbReference type="AlphaFoldDB" id="A0A939DAN8"/>
<feature type="transmembrane region" description="Helical" evidence="7">
    <location>
        <begin position="56"/>
        <end position="77"/>
    </location>
</feature>
<proteinExistence type="predicted"/>
<dbReference type="InterPro" id="IPR001182">
    <property type="entry name" value="FtsW/RodA"/>
</dbReference>
<keyword evidence="9" id="KW-1185">Reference proteome</keyword>
<comment type="caution">
    <text evidence="8">The sequence shown here is derived from an EMBL/GenBank/DDBJ whole genome shotgun (WGS) entry which is preliminary data.</text>
</comment>
<evidence type="ECO:0000313" key="9">
    <source>
        <dbReference type="Proteomes" id="UP000664545"/>
    </source>
</evidence>
<dbReference type="GO" id="GO:0009252">
    <property type="term" value="P:peptidoglycan biosynthetic process"/>
    <property type="evidence" value="ECO:0007669"/>
    <property type="project" value="InterPro"/>
</dbReference>
<organism evidence="8 9">
    <name type="scientific">Clostridium aminobutyricum</name>
    <dbReference type="NCBI Taxonomy" id="33953"/>
    <lineage>
        <taxon>Bacteria</taxon>
        <taxon>Bacillati</taxon>
        <taxon>Bacillota</taxon>
        <taxon>Clostridia</taxon>
        <taxon>Eubacteriales</taxon>
        <taxon>Clostridiaceae</taxon>
        <taxon>Clostridium</taxon>
    </lineage>
</organism>
<dbReference type="InterPro" id="IPR013437">
    <property type="entry name" value="FtsW"/>
</dbReference>
<dbReference type="PANTHER" id="PTHR30474:SF13">
    <property type="entry name" value="STAGE V SPORULATION PROTEIN E"/>
    <property type="match status" value="1"/>
</dbReference>
<dbReference type="EMBL" id="JAFJZZ010000007">
    <property type="protein sequence ID" value="MBN7774246.1"/>
    <property type="molecule type" value="Genomic_DNA"/>
</dbReference>
<feature type="transmembrane region" description="Helical" evidence="7">
    <location>
        <begin position="276"/>
        <end position="302"/>
    </location>
</feature>
<accession>A0A939DAN8</accession>
<evidence type="ECO:0000256" key="6">
    <source>
        <dbReference type="ARBA" id="ARBA00023136"/>
    </source>
</evidence>
<dbReference type="PANTHER" id="PTHR30474">
    <property type="entry name" value="CELL CYCLE PROTEIN"/>
    <property type="match status" value="1"/>
</dbReference>
<keyword evidence="6 7" id="KW-0472">Membrane</keyword>
<feature type="transmembrane region" description="Helical" evidence="7">
    <location>
        <begin position="314"/>
        <end position="339"/>
    </location>
</feature>
<evidence type="ECO:0000313" key="8">
    <source>
        <dbReference type="EMBL" id="MBN7774246.1"/>
    </source>
</evidence>
<keyword evidence="3 7" id="KW-0812">Transmembrane</keyword>
<dbReference type="GO" id="GO:0032153">
    <property type="term" value="C:cell division site"/>
    <property type="evidence" value="ECO:0007669"/>
    <property type="project" value="TreeGrafter"/>
</dbReference>
<keyword evidence="2" id="KW-1003">Cell membrane</keyword>
<evidence type="ECO:0000256" key="4">
    <source>
        <dbReference type="ARBA" id="ARBA00022960"/>
    </source>
</evidence>
<evidence type="ECO:0000256" key="3">
    <source>
        <dbReference type="ARBA" id="ARBA00022692"/>
    </source>
</evidence>
<feature type="transmembrane region" description="Helical" evidence="7">
    <location>
        <begin position="118"/>
        <end position="141"/>
    </location>
</feature>
<feature type="transmembrane region" description="Helical" evidence="7">
    <location>
        <begin position="351"/>
        <end position="372"/>
    </location>
</feature>
<name>A0A939DAN8_CLOAM</name>
<feature type="transmembrane region" description="Helical" evidence="7">
    <location>
        <begin position="21"/>
        <end position="44"/>
    </location>
</feature>
<dbReference type="RefSeq" id="WP_206583083.1">
    <property type="nucleotide sequence ID" value="NZ_JAFJZZ010000007.1"/>
</dbReference>
<protein>
    <submittedName>
        <fullName evidence="8">Lipid II flippase FtsW</fullName>
    </submittedName>
</protein>
<reference evidence="8" key="1">
    <citation type="submission" date="2021-02" db="EMBL/GenBank/DDBJ databases">
        <title>Abyssanaerobacter marinus gen.nov., sp., nov, anaerobic bacterium isolated from the Onnuri vent field of Indian Ocean and suggestion of Mogibacteriaceae fam. nov., and proposal of reclassification of ambiguous this family's genus member.</title>
        <authorList>
            <person name="Kim Y.J."/>
            <person name="Yang J.-A."/>
        </authorList>
    </citation>
    <scope>NUCLEOTIDE SEQUENCE</scope>
    <source>
        <strain evidence="8">DSM 2634</strain>
    </source>
</reference>
<evidence type="ECO:0000256" key="2">
    <source>
        <dbReference type="ARBA" id="ARBA00022475"/>
    </source>
</evidence>
<feature type="transmembrane region" description="Helical" evidence="7">
    <location>
        <begin position="89"/>
        <end position="106"/>
    </location>
</feature>
<sequence length="378" mass="40781">MAKKSDKSTRIKTRKMKSGDFVLVIITLGLVIFGIIMVFSASYYTSINDVGNPYAYLIRDTVWAGMGLCLMLTTAVVDYRIYAKFAKPIVITSVILLVLLFTPLGIERNYATRWLGVGGITIMPGEIAKMAAIIFVSWFLSRDPKTIKSFSKGVAPLLLLCGVYGGLIIKQPNLSTAITVCIIIIGVMFVAGLNWFYLVGLVGSGAVGILALILLNPNSHWMKRLTSFMDPFADPLNTGYQVVQSLLALGSGGLFGLGLGRSIQKNLYLPEPQNDFIFAIIGEELGFIGCLILIICYIVLVWRGIHIALNAADLFGTLMASGISIMIGVQVLLNIAVVTSSMPATGVTLPFVSYGGNALMLFMGSVGMLLNISRHSAE</sequence>
<evidence type="ECO:0000256" key="7">
    <source>
        <dbReference type="SAM" id="Phobius"/>
    </source>
</evidence>
<dbReference type="GO" id="GO:0008360">
    <property type="term" value="P:regulation of cell shape"/>
    <property type="evidence" value="ECO:0007669"/>
    <property type="project" value="UniProtKB-KW"/>
</dbReference>
<feature type="transmembrane region" description="Helical" evidence="7">
    <location>
        <begin position="153"/>
        <end position="169"/>
    </location>
</feature>
<dbReference type="Proteomes" id="UP000664545">
    <property type="component" value="Unassembled WGS sequence"/>
</dbReference>
<feature type="transmembrane region" description="Helical" evidence="7">
    <location>
        <begin position="196"/>
        <end position="215"/>
    </location>
</feature>
<comment type="subcellular location">
    <subcellularLocation>
        <location evidence="1">Cell membrane</location>
        <topology evidence="1">Multi-pass membrane protein</topology>
    </subcellularLocation>
</comment>
<dbReference type="GO" id="GO:0015648">
    <property type="term" value="F:lipid-linked peptidoglycan transporter activity"/>
    <property type="evidence" value="ECO:0007669"/>
    <property type="project" value="TreeGrafter"/>
</dbReference>
<dbReference type="GO" id="GO:0005886">
    <property type="term" value="C:plasma membrane"/>
    <property type="evidence" value="ECO:0007669"/>
    <property type="project" value="UniProtKB-SubCell"/>
</dbReference>
<dbReference type="Pfam" id="PF01098">
    <property type="entry name" value="FTSW_RODA_SPOVE"/>
    <property type="match status" value="1"/>
</dbReference>
<dbReference type="NCBIfam" id="TIGR02614">
    <property type="entry name" value="ftsW"/>
    <property type="match status" value="1"/>
</dbReference>
<evidence type="ECO:0000256" key="5">
    <source>
        <dbReference type="ARBA" id="ARBA00022989"/>
    </source>
</evidence>
<gene>
    <name evidence="8" type="primary">ftsW</name>
    <name evidence="8" type="ORF">JYB65_12850</name>
</gene>
<feature type="transmembrane region" description="Helical" evidence="7">
    <location>
        <begin position="175"/>
        <end position="191"/>
    </location>
</feature>
<keyword evidence="4" id="KW-0133">Cell shape</keyword>
<keyword evidence="5 7" id="KW-1133">Transmembrane helix</keyword>